<dbReference type="SUPFAM" id="SSF49899">
    <property type="entry name" value="Concanavalin A-like lectins/glucanases"/>
    <property type="match status" value="3"/>
</dbReference>
<comment type="caution">
    <text evidence="10">The sequence shown here is derived from an EMBL/GenBank/DDBJ whole genome shotgun (WGS) entry which is preliminary data.</text>
</comment>
<feature type="domain" description="LamG-like jellyroll fold" evidence="8">
    <location>
        <begin position="432"/>
        <end position="579"/>
    </location>
</feature>
<dbReference type="SMART" id="SM00640">
    <property type="entry name" value="Glyco_32"/>
    <property type="match status" value="2"/>
</dbReference>
<accession>A0A4V3WEB8</accession>
<dbReference type="InterPro" id="IPR006558">
    <property type="entry name" value="LamG-like"/>
</dbReference>
<evidence type="ECO:0000259" key="8">
    <source>
        <dbReference type="SMART" id="SM00560"/>
    </source>
</evidence>
<dbReference type="SMART" id="SM00560">
    <property type="entry name" value="LamGL"/>
    <property type="match status" value="1"/>
</dbReference>
<dbReference type="OrthoDB" id="9759709at2"/>
<dbReference type="FunFam" id="2.115.10.20:FF:000003">
    <property type="entry name" value="Levanbiose-producing levanase"/>
    <property type="match status" value="1"/>
</dbReference>
<dbReference type="Gene3D" id="2.60.120.260">
    <property type="entry name" value="Galactose-binding domain-like"/>
    <property type="match status" value="1"/>
</dbReference>
<evidence type="ECO:0000256" key="7">
    <source>
        <dbReference type="SAM" id="SignalP"/>
    </source>
</evidence>
<evidence type="ECO:0000256" key="6">
    <source>
        <dbReference type="ARBA" id="ARBA00023295"/>
    </source>
</evidence>
<dbReference type="InterPro" id="IPR018053">
    <property type="entry name" value="Glyco_hydro_32_AS"/>
</dbReference>
<evidence type="ECO:0000256" key="2">
    <source>
        <dbReference type="ARBA" id="ARBA00022729"/>
    </source>
</evidence>
<dbReference type="PROSITE" id="PS00609">
    <property type="entry name" value="GLYCOSYL_HYDROL_F32"/>
    <property type="match status" value="1"/>
</dbReference>
<dbReference type="Gene3D" id="2.60.120.200">
    <property type="match status" value="1"/>
</dbReference>
<dbReference type="FunFam" id="2.60.120.560:FF:000003">
    <property type="entry name" value="Extracellular exo-inulinase inuE"/>
    <property type="match status" value="1"/>
</dbReference>
<evidence type="ECO:0000256" key="3">
    <source>
        <dbReference type="ARBA" id="ARBA00022801"/>
    </source>
</evidence>
<dbReference type="Gene3D" id="2.60.40.1080">
    <property type="match status" value="1"/>
</dbReference>
<dbReference type="CDD" id="cd08996">
    <property type="entry name" value="GH32_FFase"/>
    <property type="match status" value="1"/>
</dbReference>
<keyword evidence="6" id="KW-0326">Glycosidase</keyword>
<sequence length="1991" mass="213220">MMKAAPKRFTRRIAIPMLAALLATAVQALGPAGEAKAATTLSNPGFESGLSGWTSVSGTAFTAGDVASDTTYWNKQAFGQHNFWHIWGGRGDDAKVGTLSSETFLLGGDGQIDLLVGGTNDLTSAYVALVRASDGAELLKATGGGTDAYGQVSWDASAYIGTVVYIKLTDSTTSGHINLDDVNVPYTASLHAHVEPALYNHDFEQTDLVPGEIRGWTSAGGDAFAPSSLVHETLYSQGGEFRKQGDSFLWGFKNGGDGRTGVLKSETFTLSGNGGIDFLVGGGRDDANLYVALVREADGAELFKATGSDDEAMQRIFWDASAYLGQELSIKLVDNATGGFGHLNVDDFHVYNSVYAGGTVAHWQLDESAGSATQEAVTGTDDPVAYHLNDGVYQPARSPLWRSDGVSGGALLFDGYSTYVTRTADRIPAPGSELTVEAWVAPRNFEHGDDGRLSAIVNQHNREAKEGFILGNYRHGAWGFQFGTGTDWREVKTDSELPLDEWSYVAATYDSATGRAVLYLNGEQVAAASFAPGEPIRPSNTDLLIGRNNQGYWLYGFQLNAFSGLIDEVTIRSEALGAAEVKSAYDSYMSALGGNLPTADNRIDRSELADDAQRPQYHAEPPSAWQNEPGGPIYFNGQYHVFYQSNPRGPFWNHIRWGHLVSSDMVHWRDAEDAIIPEKNAVDPDGAWAGGSTLDGNGIPVLFYTAGDDRRSPSQRINLVRSNYAVDGDNDLNNWLKSPQVVVDQQPGQGIPGEFRDPFVFKDGDTWFMLVTSGKQDGSGGDIGGTALVYSTTDPTLESGWTFRGDLYVGDYAAYPETGRVWELPNLRPLGDSGKYIFIINPAKMSKAEYQSRYTYYWIGTWDPDTAKFVPDDPAPQLLDVGEHFTGPATDVTPDGRTIVYSIAQGRRTATMDYEAGYAHNFGLPLSVYLRSDGRLGMEPIAELQSLRGTELVSITSDTSFAAANTALASAVDSDMFELEAEIDPGSANEVGFSLRRSPGAEEETLVYYKKSAQEFWVNRLKSSLNPDVEKGYQGGTVDIGTDTIKLHIYVDRSMIEAYLNGLKALTTRAYPTRSDATGLQLWANADAGTVVVKSLKVWAMNSAYDEVEPTGVSLPAAKTIIAGDSQLVLPTVSPANATDKDVVWTSSNPAVAKVVNGNITGLAVGTATITATTRTGGFTATTAVTVTPEPAHGGLVNHEFDDGLSGWTVLSGDAFSPQDVTTADDWGWGGTFNQSGDYHLWGVKDGSDSQTGSMRSQKFILGGNGQIDFLLGGGNNYYDLYVALVRSSDGKELFKATGADQEAYTRIKWDASDYIGTECYILAVDNATGGWGHLNLDDVNVPTQPPAVVDIANPGFESGDLTGWTAVGDAFAAADVASDAASGTGTTFGHDGAYHLWGFKDGGDSQTGVLESSTFTLAGTGWIDFLLAGGHDEPELYIALVRNSDGAELMKATGSDTEAYTRKFWDASAYLGESVHLKLVDNATGGWGHLNLDDVHVFNTESDLASSDRYAAYRPQAHYSPARHWINDPNGLVYIDGEYHLFYQYNPNGTTWGPMSWGHAVSVDLTDWEELPIALEPDAGGFIWSGSVVADPDNTSGFAKDGQTPLVAIFTQEKGGVQTQSLAYSNDKGRTWTKYAGNPVLPMASGTTVFRDPKVIWHDDTSSWVMALSAGDRIVFYTSPDLKSWTYASEFGSADGAHGGTWECPDLYALPVDGNPSLVKWVLTVSISGGAPAGGTGTQYFVGQFDGTTFTNDNPASTVLWTDYGADNYAAVSFSNIPSSDGRRIVLGWMNNWSYGQQTPTSIWRGATTLPREAQLVSTGTGARLTLLPVAETSALRGAASSWSGETIAPTSSNLLSGTAFEIVAEFQNDTATAASYGFKVRKGAGYETAVGYDKAAGKLFVDRTASGDASFDGTFAARHEVEMSETTDGKIRLRIVVDRASAEVFGNDGLAVVTDQIFPPLAAAGLELYATGGSVTLNSLSVYPLAAPV</sequence>
<keyword evidence="3" id="KW-0378">Hydrolase</keyword>
<evidence type="ECO:0000313" key="10">
    <source>
        <dbReference type="EMBL" id="THF75642.1"/>
    </source>
</evidence>
<dbReference type="InterPro" id="IPR001362">
    <property type="entry name" value="Glyco_hydro_32"/>
</dbReference>
<gene>
    <name evidence="10" type="ORF">E6C55_21560</name>
</gene>
<dbReference type="InterPro" id="IPR013189">
    <property type="entry name" value="Glyco_hydro_32_C"/>
</dbReference>
<dbReference type="SMART" id="SM00635">
    <property type="entry name" value="BID_2"/>
    <property type="match status" value="1"/>
</dbReference>
<dbReference type="InterPro" id="IPR003343">
    <property type="entry name" value="Big_2"/>
</dbReference>
<evidence type="ECO:0000256" key="1">
    <source>
        <dbReference type="ARBA" id="ARBA00009902"/>
    </source>
</evidence>
<dbReference type="Gene3D" id="2.60.120.560">
    <property type="entry name" value="Exo-inulinase, domain 1"/>
    <property type="match status" value="2"/>
</dbReference>
<organism evidence="10 11">
    <name type="scientific">Cohnella fermenti</name>
    <dbReference type="NCBI Taxonomy" id="2565925"/>
    <lineage>
        <taxon>Bacteria</taxon>
        <taxon>Bacillati</taxon>
        <taxon>Bacillota</taxon>
        <taxon>Bacilli</taxon>
        <taxon>Bacillales</taxon>
        <taxon>Paenibacillaceae</taxon>
        <taxon>Cohnella</taxon>
    </lineage>
</organism>
<dbReference type="Gene3D" id="2.115.10.20">
    <property type="entry name" value="Glycosyl hydrolase domain, family 43"/>
    <property type="match status" value="2"/>
</dbReference>
<evidence type="ECO:0000313" key="11">
    <source>
        <dbReference type="Proteomes" id="UP000310636"/>
    </source>
</evidence>
<dbReference type="SUPFAM" id="SSF75005">
    <property type="entry name" value="Arabinanase/levansucrase/invertase"/>
    <property type="match status" value="2"/>
</dbReference>
<dbReference type="CDD" id="cd18622">
    <property type="entry name" value="GH32_Inu-like"/>
    <property type="match status" value="1"/>
</dbReference>
<dbReference type="InterPro" id="IPR013320">
    <property type="entry name" value="ConA-like_dom_sf"/>
</dbReference>
<dbReference type="Pfam" id="PF13385">
    <property type="entry name" value="Laminin_G_3"/>
    <property type="match status" value="1"/>
</dbReference>
<dbReference type="GO" id="GO:0005737">
    <property type="term" value="C:cytoplasm"/>
    <property type="evidence" value="ECO:0007669"/>
    <property type="project" value="TreeGrafter"/>
</dbReference>
<dbReference type="Proteomes" id="UP000310636">
    <property type="component" value="Unassembled WGS sequence"/>
</dbReference>
<keyword evidence="2 7" id="KW-0732">Signal</keyword>
<dbReference type="InterPro" id="IPR023296">
    <property type="entry name" value="Glyco_hydro_beta-prop_sf"/>
</dbReference>
<dbReference type="PANTHER" id="PTHR42800:SF1">
    <property type="entry name" value="EXOINULINASE INUD (AFU_ORTHOLOGUE AFUA_5G00480)"/>
    <property type="match status" value="1"/>
</dbReference>
<proteinExistence type="inferred from homology"/>
<dbReference type="GO" id="GO:0004575">
    <property type="term" value="F:sucrose alpha-glucosidase activity"/>
    <property type="evidence" value="ECO:0007669"/>
    <property type="project" value="TreeGrafter"/>
</dbReference>
<dbReference type="EMBL" id="SSOB01000030">
    <property type="protein sequence ID" value="THF75642.1"/>
    <property type="molecule type" value="Genomic_DNA"/>
</dbReference>
<feature type="chain" id="PRO_5038707232" evidence="7">
    <location>
        <begin position="29"/>
        <end position="1991"/>
    </location>
</feature>
<evidence type="ECO:0000259" key="9">
    <source>
        <dbReference type="SMART" id="SM00635"/>
    </source>
</evidence>
<dbReference type="Pfam" id="PF08244">
    <property type="entry name" value="Glyco_hydro_32C"/>
    <property type="match status" value="2"/>
</dbReference>
<name>A0A4V3WEB8_9BACL</name>
<feature type="domain" description="BIG2" evidence="9">
    <location>
        <begin position="1109"/>
        <end position="1184"/>
    </location>
</feature>
<dbReference type="SUPFAM" id="SSF49373">
    <property type="entry name" value="Invasin/intimin cell-adhesion fragments"/>
    <property type="match status" value="1"/>
</dbReference>
<dbReference type="InterPro" id="IPR013148">
    <property type="entry name" value="Glyco_hydro_32_N"/>
</dbReference>
<keyword evidence="5" id="KW-0119">Carbohydrate metabolism</keyword>
<dbReference type="PANTHER" id="PTHR42800">
    <property type="entry name" value="EXOINULINASE INUD (AFU_ORTHOLOGUE AFUA_5G00480)"/>
    <property type="match status" value="1"/>
</dbReference>
<comment type="similarity">
    <text evidence="1">Belongs to the glycosyl hydrolase 32 family.</text>
</comment>
<protein>
    <submittedName>
        <fullName evidence="10">Uncharacterized protein</fullName>
    </submittedName>
</protein>
<keyword evidence="4" id="KW-1015">Disulfide bond</keyword>
<dbReference type="Pfam" id="PF02368">
    <property type="entry name" value="Big_2"/>
    <property type="match status" value="1"/>
</dbReference>
<dbReference type="InterPro" id="IPR008964">
    <property type="entry name" value="Invasin/intimin_cell_adhesion"/>
</dbReference>
<evidence type="ECO:0000256" key="5">
    <source>
        <dbReference type="ARBA" id="ARBA00023277"/>
    </source>
</evidence>
<evidence type="ECO:0000256" key="4">
    <source>
        <dbReference type="ARBA" id="ARBA00023157"/>
    </source>
</evidence>
<reference evidence="10 11" key="1">
    <citation type="submission" date="2019-04" db="EMBL/GenBank/DDBJ databases">
        <title>Cohnella sp. nov. isolated from preserved vegetables.</title>
        <authorList>
            <person name="Lin S.-Y."/>
            <person name="Hung M.-H."/>
            <person name="Young C.-C."/>
        </authorList>
    </citation>
    <scope>NUCLEOTIDE SEQUENCE [LARGE SCALE GENOMIC DNA]</scope>
    <source>
        <strain evidence="10 11">CC-MHH1044</strain>
    </source>
</reference>
<dbReference type="GO" id="GO:0005987">
    <property type="term" value="P:sucrose catabolic process"/>
    <property type="evidence" value="ECO:0007669"/>
    <property type="project" value="TreeGrafter"/>
</dbReference>
<keyword evidence="11" id="KW-1185">Reference proteome</keyword>
<dbReference type="Pfam" id="PF00251">
    <property type="entry name" value="Glyco_hydro_32N"/>
    <property type="match status" value="2"/>
</dbReference>
<feature type="signal peptide" evidence="7">
    <location>
        <begin position="1"/>
        <end position="28"/>
    </location>
</feature>